<evidence type="ECO:0000313" key="10">
    <source>
        <dbReference type="Proteomes" id="UP000250140"/>
    </source>
</evidence>
<dbReference type="GO" id="GO:0022857">
    <property type="term" value="F:transmembrane transporter activity"/>
    <property type="evidence" value="ECO:0007669"/>
    <property type="project" value="InterPro"/>
</dbReference>
<protein>
    <submittedName>
        <fullName evidence="9">MFS general substrate transporter</fullName>
    </submittedName>
</protein>
<evidence type="ECO:0000256" key="2">
    <source>
        <dbReference type="ARBA" id="ARBA00008335"/>
    </source>
</evidence>
<feature type="transmembrane region" description="Helical" evidence="7">
    <location>
        <begin position="270"/>
        <end position="290"/>
    </location>
</feature>
<feature type="transmembrane region" description="Helical" evidence="7">
    <location>
        <begin position="207"/>
        <end position="229"/>
    </location>
</feature>
<dbReference type="OrthoDB" id="5296287at2759"/>
<feature type="transmembrane region" description="Helical" evidence="7">
    <location>
        <begin position="382"/>
        <end position="403"/>
    </location>
</feature>
<feature type="transmembrane region" description="Helical" evidence="7">
    <location>
        <begin position="113"/>
        <end position="133"/>
    </location>
</feature>
<comment type="subcellular location">
    <subcellularLocation>
        <location evidence="1">Membrane</location>
        <topology evidence="1">Multi-pass membrane protein</topology>
    </subcellularLocation>
</comment>
<keyword evidence="10" id="KW-1185">Reference proteome</keyword>
<dbReference type="Gene3D" id="1.20.1250.20">
    <property type="entry name" value="MFS general substrate transporter like domains"/>
    <property type="match status" value="1"/>
</dbReference>
<dbReference type="Proteomes" id="UP000250140">
    <property type="component" value="Unassembled WGS sequence"/>
</dbReference>
<feature type="transmembrane region" description="Helical" evidence="7">
    <location>
        <begin position="448"/>
        <end position="469"/>
    </location>
</feature>
<dbReference type="PANTHER" id="PTHR23502">
    <property type="entry name" value="MAJOR FACILITATOR SUPERFAMILY"/>
    <property type="match status" value="1"/>
</dbReference>
<feature type="transmembrane region" description="Helical" evidence="7">
    <location>
        <begin position="153"/>
        <end position="170"/>
    </location>
</feature>
<dbReference type="PROSITE" id="PS50850">
    <property type="entry name" value="MFS"/>
    <property type="match status" value="1"/>
</dbReference>
<feature type="transmembrane region" description="Helical" evidence="7">
    <location>
        <begin position="241"/>
        <end position="264"/>
    </location>
</feature>
<evidence type="ECO:0000256" key="1">
    <source>
        <dbReference type="ARBA" id="ARBA00004141"/>
    </source>
</evidence>
<evidence type="ECO:0000313" key="9">
    <source>
        <dbReference type="EMBL" id="OCL05161.1"/>
    </source>
</evidence>
<gene>
    <name evidence="9" type="ORF">AOQ84DRAFT_101999</name>
</gene>
<feature type="domain" description="Major facilitator superfamily (MFS) profile" evidence="8">
    <location>
        <begin position="115"/>
        <end position="542"/>
    </location>
</feature>
<feature type="compositionally biased region" description="Basic and acidic residues" evidence="6">
    <location>
        <begin position="38"/>
        <end position="70"/>
    </location>
</feature>
<evidence type="ECO:0000256" key="7">
    <source>
        <dbReference type="SAM" id="Phobius"/>
    </source>
</evidence>
<feature type="transmembrane region" description="Helical" evidence="7">
    <location>
        <begin position="515"/>
        <end position="536"/>
    </location>
</feature>
<name>A0A8E2EUM2_9PEZI</name>
<keyword evidence="4 7" id="KW-1133">Transmembrane helix</keyword>
<comment type="similarity">
    <text evidence="2">Belongs to the major facilitator superfamily.</text>
</comment>
<dbReference type="PANTHER" id="PTHR23502:SF68">
    <property type="entry name" value="MULTIDRUG TRANSPORTER, PUTATIVE (AFU_ORTHOLOGUE AFUA_3G01120)-RELATED"/>
    <property type="match status" value="1"/>
</dbReference>
<dbReference type="InterPro" id="IPR036259">
    <property type="entry name" value="MFS_trans_sf"/>
</dbReference>
<dbReference type="SUPFAM" id="SSF103473">
    <property type="entry name" value="MFS general substrate transporter"/>
    <property type="match status" value="1"/>
</dbReference>
<keyword evidence="3 7" id="KW-0812">Transmembrane</keyword>
<dbReference type="InterPro" id="IPR020846">
    <property type="entry name" value="MFS_dom"/>
</dbReference>
<accession>A0A8E2EUM2</accession>
<proteinExistence type="inferred from homology"/>
<feature type="region of interest" description="Disordered" evidence="6">
    <location>
        <begin position="37"/>
        <end position="92"/>
    </location>
</feature>
<evidence type="ECO:0000256" key="4">
    <source>
        <dbReference type="ARBA" id="ARBA00022989"/>
    </source>
</evidence>
<dbReference type="CDD" id="cd17323">
    <property type="entry name" value="MFS_Tpo1_MDR_like"/>
    <property type="match status" value="1"/>
</dbReference>
<evidence type="ECO:0000256" key="5">
    <source>
        <dbReference type="ARBA" id="ARBA00023136"/>
    </source>
</evidence>
<feature type="transmembrane region" description="Helical" evidence="7">
    <location>
        <begin position="182"/>
        <end position="201"/>
    </location>
</feature>
<reference evidence="9 10" key="1">
    <citation type="journal article" date="2016" name="Nat. Commun.">
        <title>Ectomycorrhizal ecology is imprinted in the genome of the dominant symbiotic fungus Cenococcum geophilum.</title>
        <authorList>
            <consortium name="DOE Joint Genome Institute"/>
            <person name="Peter M."/>
            <person name="Kohler A."/>
            <person name="Ohm R.A."/>
            <person name="Kuo A."/>
            <person name="Krutzmann J."/>
            <person name="Morin E."/>
            <person name="Arend M."/>
            <person name="Barry K.W."/>
            <person name="Binder M."/>
            <person name="Choi C."/>
            <person name="Clum A."/>
            <person name="Copeland A."/>
            <person name="Grisel N."/>
            <person name="Haridas S."/>
            <person name="Kipfer T."/>
            <person name="LaButti K."/>
            <person name="Lindquist E."/>
            <person name="Lipzen A."/>
            <person name="Maire R."/>
            <person name="Meier B."/>
            <person name="Mihaltcheva S."/>
            <person name="Molinier V."/>
            <person name="Murat C."/>
            <person name="Poggeler S."/>
            <person name="Quandt C.A."/>
            <person name="Sperisen C."/>
            <person name="Tritt A."/>
            <person name="Tisserant E."/>
            <person name="Crous P.W."/>
            <person name="Henrissat B."/>
            <person name="Nehls U."/>
            <person name="Egli S."/>
            <person name="Spatafora J.W."/>
            <person name="Grigoriev I.V."/>
            <person name="Martin F.M."/>
        </authorList>
    </citation>
    <scope>NUCLEOTIDE SEQUENCE [LARGE SCALE GENOMIC DNA]</scope>
    <source>
        <strain evidence="9 10">CBS 207.34</strain>
    </source>
</reference>
<dbReference type="InterPro" id="IPR011701">
    <property type="entry name" value="MFS"/>
</dbReference>
<dbReference type="FunFam" id="1.20.1250.20:FF:000011">
    <property type="entry name" value="MFS multidrug transporter, putative"/>
    <property type="match status" value="1"/>
</dbReference>
<sequence>MPSVVYGTPATRKEIIELAAEEGHDADIPTNIGAISNLEKDSSSTRCESAAEKEVGVGVRKEKDLEKNELSVESLSTAETNEDTSELSDPNIVWWDGPTDPQNPMNWSWPKKWGTIMIVSAITFLTPLASSSFAPGIPDIMKEFHSTNSLLEGFMLSVYVLGFAFGPLIIAPMSEIYGRLPVYHTCNVLFIIFTVGAAVSTGMSMFIVFRFLMGCLGGAPLALGGGTIADIIPREKRGTAMAVWMIGPTLGPCVGPIIGGFLTQAKGWRWNFWLVTIVSGTFAIGCAILMRETYAPVILARKAKRLRKETGNLNLISKLQSKLSPKDLFLVSIVRPSKMLFGSAICFFISLYTAVTYAYLYILFTTFTSVYETQYNWSGQIVGLSFTGLGLGATIGQFIFTSYGNQIVNKHIEKGDYKPEHRLIVMIPGGFFMPIGLFWYGWSVQAHTHWIVPILGTGFVGFGMLMTFMPANTYLVDVFTIHAASAMAANTVLRSLAAALIPLSSQRMYAVLGYGWGNSLLGFVSAAMIPIPFLFLKYGEGIRKRSTLKL</sequence>
<dbReference type="AlphaFoldDB" id="A0A8E2EUM2"/>
<evidence type="ECO:0000256" key="3">
    <source>
        <dbReference type="ARBA" id="ARBA00022692"/>
    </source>
</evidence>
<dbReference type="GO" id="GO:0016020">
    <property type="term" value="C:membrane"/>
    <property type="evidence" value="ECO:0007669"/>
    <property type="project" value="UniProtKB-SubCell"/>
</dbReference>
<evidence type="ECO:0000259" key="8">
    <source>
        <dbReference type="PROSITE" id="PS50850"/>
    </source>
</evidence>
<keyword evidence="5 7" id="KW-0472">Membrane</keyword>
<dbReference type="EMBL" id="KV750360">
    <property type="protein sequence ID" value="OCL05161.1"/>
    <property type="molecule type" value="Genomic_DNA"/>
</dbReference>
<evidence type="ECO:0000256" key="6">
    <source>
        <dbReference type="SAM" id="MobiDB-lite"/>
    </source>
</evidence>
<feature type="transmembrane region" description="Helical" evidence="7">
    <location>
        <begin position="423"/>
        <end position="442"/>
    </location>
</feature>
<organism evidence="9 10">
    <name type="scientific">Glonium stellatum</name>
    <dbReference type="NCBI Taxonomy" id="574774"/>
    <lineage>
        <taxon>Eukaryota</taxon>
        <taxon>Fungi</taxon>
        <taxon>Dikarya</taxon>
        <taxon>Ascomycota</taxon>
        <taxon>Pezizomycotina</taxon>
        <taxon>Dothideomycetes</taxon>
        <taxon>Pleosporomycetidae</taxon>
        <taxon>Gloniales</taxon>
        <taxon>Gloniaceae</taxon>
        <taxon>Glonium</taxon>
    </lineage>
</organism>
<dbReference type="Pfam" id="PF07690">
    <property type="entry name" value="MFS_1"/>
    <property type="match status" value="1"/>
</dbReference>
<feature type="transmembrane region" description="Helical" evidence="7">
    <location>
        <begin position="339"/>
        <end position="362"/>
    </location>
</feature>